<dbReference type="AlphaFoldDB" id="A0A7T2S5W4"/>
<dbReference type="EMBL" id="CP065668">
    <property type="protein sequence ID" value="QPS09556.1"/>
    <property type="molecule type" value="Genomic_DNA"/>
</dbReference>
<reference evidence="1 2" key="1">
    <citation type="submission" date="2020-12" db="EMBL/GenBank/DDBJ databases">
        <title>FDA dAtabase for Regulatory Grade micrObial Sequences (FDA-ARGOS): Supporting development and validation of Infectious Disease Dx tests.</title>
        <authorList>
            <person name="Sproer C."/>
            <person name="Gronow S."/>
            <person name="Severitt S."/>
            <person name="Schroder I."/>
            <person name="Tallon L."/>
            <person name="Sadzewicz L."/>
            <person name="Zhao X."/>
            <person name="Boylan J."/>
            <person name="Ott S."/>
            <person name="Bowen H."/>
            <person name="Vavikolanu K."/>
            <person name="Mehta A."/>
            <person name="Aluvathingal J."/>
            <person name="Nadendla S."/>
            <person name="Lowell S."/>
            <person name="Myers T."/>
            <person name="Yan Y."/>
            <person name="Sichtig H."/>
        </authorList>
    </citation>
    <scope>NUCLEOTIDE SEQUENCE [LARGE SCALE GENOMIC DNA]</scope>
    <source>
        <strain evidence="1 2">FDAARGOS_909</strain>
    </source>
</reference>
<organism evidence="1 2">
    <name type="scientific">Delftia acidovorans</name>
    <name type="common">Pseudomonas acidovorans</name>
    <name type="synonym">Comamonas acidovorans</name>
    <dbReference type="NCBI Taxonomy" id="80866"/>
    <lineage>
        <taxon>Bacteria</taxon>
        <taxon>Pseudomonadati</taxon>
        <taxon>Pseudomonadota</taxon>
        <taxon>Betaproteobacteria</taxon>
        <taxon>Burkholderiales</taxon>
        <taxon>Comamonadaceae</taxon>
        <taxon>Delftia</taxon>
    </lineage>
</organism>
<protein>
    <submittedName>
        <fullName evidence="1">Uncharacterized protein</fullName>
    </submittedName>
</protein>
<gene>
    <name evidence="1" type="ORF">I6G66_05910</name>
</gene>
<evidence type="ECO:0000313" key="1">
    <source>
        <dbReference type="EMBL" id="QPS09556.1"/>
    </source>
</evidence>
<dbReference type="Proteomes" id="UP000594778">
    <property type="component" value="Chromosome"/>
</dbReference>
<accession>A0A7T2S5W4</accession>
<name>A0A7T2S5W4_DELAC</name>
<sequence>MKQLLPKTTSTLIIKSKIHNILVGSSILLTGITTPMIGYSQSCDAIIQHGLRNITTSHSSDKSTSLRYFNHCQKNLDTLDINRVADAEVEIFGQGRGGAGYSEQQRRSSLQEWCTINKETAFRHQNSEQSAQSIYQGAVDAWSKCNSLLANKEVRITPNITPDSNIVDIGIVYNGNTRSGIILNGIITDGFSCEITKPDNKQVNFPEEVSNLTFNAHCKRAASRKETVDGQTYIRKASGTITVQTSAAPVQIFFPEEFDPILPLSHSQRILEALPKIEAPIGTVISSVLDEQNFYNTSNPSGTKDKWIPADGRLLPPNTLYEKITGEKRAPDLKWEKDSSVVTRTISQPIKHGENVRQAIELSDQQSSWTWLASLRDISGNRANNDYEQDVDHFQTYIDTNGSIISQGRTLNWKHGTWGSWKPGEATLFGIALRKRSNVNYYVKIN</sequence>
<dbReference type="RefSeq" id="WP_197956425.1">
    <property type="nucleotide sequence ID" value="NZ_CP065668.1"/>
</dbReference>
<evidence type="ECO:0000313" key="2">
    <source>
        <dbReference type="Proteomes" id="UP000594778"/>
    </source>
</evidence>
<proteinExistence type="predicted"/>